<keyword evidence="3" id="KW-1185">Reference proteome</keyword>
<dbReference type="RefSeq" id="WP_082784823.1">
    <property type="nucleotide sequence ID" value="NZ_JBHUMB010000014.1"/>
</dbReference>
<sequence>MMKNLILIVALTQSICYGKDKSISNINPILNITDSIQELPHIFFDGNDTLIRWINHGSLQELSSAKSTDFAHATKKLAISLNLPIVEALESSKSYPSTDYTFHNIDHWLAISDIHGQYSLFVDLLQRHGVIDSANNWIFGKAHLIINGDIFDRGTGVTEALWLVYKLQQQAQSAGGKVHYLMGNHELMVLDNDVRYVHTKYQGIAKILGKTYEEQFGRESFFGQWIRKQPITIKINDTWFVHAGISPAIIQENLHPAQINALFRDSIFVQKRADYRANPVLNLLATSNGPLWYRGYFKDDLVQSADITNILQHWNAKNMVIGHTSQKEITPLFNNQVLVIDSSIKNGKNGEVLIYNNGQLFRGLLDGQQIAL</sequence>
<evidence type="ECO:0000313" key="2">
    <source>
        <dbReference type="EMBL" id="MFD2743950.1"/>
    </source>
</evidence>
<dbReference type="PANTHER" id="PTHR46546">
    <property type="entry name" value="SHEWANELLA-LIKE PROTEIN PHOSPHATASE 1"/>
    <property type="match status" value="1"/>
</dbReference>
<dbReference type="InterPro" id="IPR004843">
    <property type="entry name" value="Calcineurin-like_PHP"/>
</dbReference>
<dbReference type="Pfam" id="PF00149">
    <property type="entry name" value="Metallophos"/>
    <property type="match status" value="1"/>
</dbReference>
<organism evidence="2 3">
    <name type="scientific">Sphingobacterium populi</name>
    <dbReference type="NCBI Taxonomy" id="1812824"/>
    <lineage>
        <taxon>Bacteria</taxon>
        <taxon>Pseudomonadati</taxon>
        <taxon>Bacteroidota</taxon>
        <taxon>Sphingobacteriia</taxon>
        <taxon>Sphingobacteriales</taxon>
        <taxon>Sphingobacteriaceae</taxon>
        <taxon>Sphingobacterium</taxon>
    </lineage>
</organism>
<dbReference type="Gene3D" id="3.60.21.10">
    <property type="match status" value="1"/>
</dbReference>
<gene>
    <name evidence="2" type="ORF">ACFSQ6_11155</name>
</gene>
<name>A0ABW5UDH8_9SPHI</name>
<evidence type="ECO:0000313" key="3">
    <source>
        <dbReference type="Proteomes" id="UP001597418"/>
    </source>
</evidence>
<dbReference type="PANTHER" id="PTHR46546:SF4">
    <property type="entry name" value="SHEWANELLA-LIKE PROTEIN PHOSPHATASE 1"/>
    <property type="match status" value="1"/>
</dbReference>
<proteinExistence type="predicted"/>
<dbReference type="EMBL" id="JBHUMB010000014">
    <property type="protein sequence ID" value="MFD2743950.1"/>
    <property type="molecule type" value="Genomic_DNA"/>
</dbReference>
<feature type="domain" description="Calcineurin-like phosphoesterase" evidence="1">
    <location>
        <begin position="109"/>
        <end position="324"/>
    </location>
</feature>
<evidence type="ECO:0000259" key="1">
    <source>
        <dbReference type="Pfam" id="PF00149"/>
    </source>
</evidence>
<comment type="caution">
    <text evidence="2">The sequence shown here is derived from an EMBL/GenBank/DDBJ whole genome shotgun (WGS) entry which is preliminary data.</text>
</comment>
<accession>A0ABW5UDH8</accession>
<dbReference type="Proteomes" id="UP001597418">
    <property type="component" value="Unassembled WGS sequence"/>
</dbReference>
<protein>
    <submittedName>
        <fullName evidence="2">Metallophosphoesterase</fullName>
    </submittedName>
</protein>
<dbReference type="SUPFAM" id="SSF56300">
    <property type="entry name" value="Metallo-dependent phosphatases"/>
    <property type="match status" value="1"/>
</dbReference>
<reference evidence="3" key="1">
    <citation type="journal article" date="2019" name="Int. J. Syst. Evol. Microbiol.">
        <title>The Global Catalogue of Microorganisms (GCM) 10K type strain sequencing project: providing services to taxonomists for standard genome sequencing and annotation.</title>
        <authorList>
            <consortium name="The Broad Institute Genomics Platform"/>
            <consortium name="The Broad Institute Genome Sequencing Center for Infectious Disease"/>
            <person name="Wu L."/>
            <person name="Ma J."/>
        </authorList>
    </citation>
    <scope>NUCLEOTIDE SEQUENCE [LARGE SCALE GENOMIC DNA]</scope>
    <source>
        <strain evidence="3">KCTC 42247</strain>
    </source>
</reference>
<dbReference type="InterPro" id="IPR029052">
    <property type="entry name" value="Metallo-depent_PP-like"/>
</dbReference>